<reference evidence="1" key="1">
    <citation type="submission" date="2021-01" db="EMBL/GenBank/DDBJ databases">
        <authorList>
            <consortium name="Genoscope - CEA"/>
            <person name="William W."/>
        </authorList>
    </citation>
    <scope>NUCLEOTIDE SEQUENCE</scope>
</reference>
<dbReference type="EMBL" id="CAJJDP010000081">
    <property type="protein sequence ID" value="CAD8184131.1"/>
    <property type="molecule type" value="Genomic_DNA"/>
</dbReference>
<name>A0A8S1W4F5_PAROT</name>
<accession>A0A8S1W4F5</accession>
<gene>
    <name evidence="1" type="ORF">POCTA_138.1.T0820158</name>
</gene>
<evidence type="ECO:0000313" key="2">
    <source>
        <dbReference type="Proteomes" id="UP000683925"/>
    </source>
</evidence>
<comment type="caution">
    <text evidence="1">The sequence shown here is derived from an EMBL/GenBank/DDBJ whole genome shotgun (WGS) entry which is preliminary data.</text>
</comment>
<proteinExistence type="predicted"/>
<keyword evidence="2" id="KW-1185">Reference proteome</keyword>
<dbReference type="OrthoDB" id="309354at2759"/>
<sequence length="220" mass="26054">MNLTPTSQAIFQSFFIQKSKFQSSSQAQNKSSLSNKLGFSKTKQFYERPSSTMIQQIGSVDYSQIGLYRTRKISLNESQLTVRGIRRPCKFSSSIEQTQQVPKISQYQKRKTRWIQITDRQASPFTRINSPEQEKEIKNIKRFKLQLLSRDNKYPNFQLNFLKNKLQNQDGVDEYFNDNIFHKQKNNPELSDQIRIIITREEQTLEPLDMSRIEKIKNYH</sequence>
<dbReference type="Proteomes" id="UP000683925">
    <property type="component" value="Unassembled WGS sequence"/>
</dbReference>
<dbReference type="OMA" id="TRWIQIT"/>
<organism evidence="1 2">
    <name type="scientific">Paramecium octaurelia</name>
    <dbReference type="NCBI Taxonomy" id="43137"/>
    <lineage>
        <taxon>Eukaryota</taxon>
        <taxon>Sar</taxon>
        <taxon>Alveolata</taxon>
        <taxon>Ciliophora</taxon>
        <taxon>Intramacronucleata</taxon>
        <taxon>Oligohymenophorea</taxon>
        <taxon>Peniculida</taxon>
        <taxon>Parameciidae</taxon>
        <taxon>Paramecium</taxon>
    </lineage>
</organism>
<evidence type="ECO:0000313" key="1">
    <source>
        <dbReference type="EMBL" id="CAD8184131.1"/>
    </source>
</evidence>
<dbReference type="AlphaFoldDB" id="A0A8S1W4F5"/>
<protein>
    <submittedName>
        <fullName evidence="1">Uncharacterized protein</fullName>
    </submittedName>
</protein>